<dbReference type="GO" id="GO:0005673">
    <property type="term" value="C:transcription factor TFIIE complex"/>
    <property type="evidence" value="ECO:0007669"/>
    <property type="project" value="TreeGrafter"/>
</dbReference>
<organism evidence="2 3">
    <name type="scientific">Gymnopus androsaceus JB14</name>
    <dbReference type="NCBI Taxonomy" id="1447944"/>
    <lineage>
        <taxon>Eukaryota</taxon>
        <taxon>Fungi</taxon>
        <taxon>Dikarya</taxon>
        <taxon>Basidiomycota</taxon>
        <taxon>Agaricomycotina</taxon>
        <taxon>Agaricomycetes</taxon>
        <taxon>Agaricomycetidae</taxon>
        <taxon>Agaricales</taxon>
        <taxon>Marasmiineae</taxon>
        <taxon>Omphalotaceae</taxon>
        <taxon>Gymnopus</taxon>
    </lineage>
</organism>
<feature type="compositionally biased region" description="Basic and acidic residues" evidence="1">
    <location>
        <begin position="279"/>
        <end position="288"/>
    </location>
</feature>
<gene>
    <name evidence="2" type="ORF">BT96DRAFT_935578</name>
</gene>
<sequence length="350" mass="39326">MAKPEYEETLPLLVHHAELGFYAELKYTAILDQLAQQPAHRQSELKEGTPSRRRAANKSKQYYYIDYPHFCDIAKIESTLRDELDPNKGFICTQCKASYTSLNADKLLMANDTLGPGNKFKFACEACQGEVLEKNSERTNETGSAAERFHDHLPSIRDALQKSEAMMSMLPPYVISLVECAYIDEAARKVDQERDAQAALERRWNALPPWLMTSTISGDLTALGVKERAQEEDPVPGLSVVGRNLLRKADTGNAEQPEEYYQSSLLPPLQNQRKLPRTGWREGGGRERVTRKRTRSQSQKVENVDVEASVYPDRNKIIRSNSNSAPADVDPIVHANGTPIAFSEVTEETN</sequence>
<dbReference type="SUPFAM" id="SSF57783">
    <property type="entry name" value="Zinc beta-ribbon"/>
    <property type="match status" value="1"/>
</dbReference>
<evidence type="ECO:0000313" key="2">
    <source>
        <dbReference type="EMBL" id="KAE9404671.1"/>
    </source>
</evidence>
<accession>A0A6A4I2N6</accession>
<dbReference type="EMBL" id="ML769415">
    <property type="protein sequence ID" value="KAE9404671.1"/>
    <property type="molecule type" value="Genomic_DNA"/>
</dbReference>
<reference evidence="2" key="1">
    <citation type="journal article" date="2019" name="Environ. Microbiol.">
        <title>Fungal ecological strategies reflected in gene transcription - a case study of two litter decomposers.</title>
        <authorList>
            <person name="Barbi F."/>
            <person name="Kohler A."/>
            <person name="Barry K."/>
            <person name="Baskaran P."/>
            <person name="Daum C."/>
            <person name="Fauchery L."/>
            <person name="Ihrmark K."/>
            <person name="Kuo A."/>
            <person name="LaButti K."/>
            <person name="Lipzen A."/>
            <person name="Morin E."/>
            <person name="Grigoriev I.V."/>
            <person name="Henrissat B."/>
            <person name="Lindahl B."/>
            <person name="Martin F."/>
        </authorList>
    </citation>
    <scope>NUCLEOTIDE SEQUENCE</scope>
    <source>
        <strain evidence="2">JB14</strain>
    </source>
</reference>
<evidence type="ECO:0008006" key="4">
    <source>
        <dbReference type="Google" id="ProtNLM"/>
    </source>
</evidence>
<dbReference type="GO" id="GO:0006367">
    <property type="term" value="P:transcription initiation at RNA polymerase II promoter"/>
    <property type="evidence" value="ECO:0007669"/>
    <property type="project" value="TreeGrafter"/>
</dbReference>
<name>A0A6A4I2N6_9AGAR</name>
<keyword evidence="3" id="KW-1185">Reference proteome</keyword>
<dbReference type="PANTHER" id="PTHR13097">
    <property type="entry name" value="TRANSCRIPTION INITIATION FACTOR IIE, ALPHA SUBUNIT"/>
    <property type="match status" value="1"/>
</dbReference>
<dbReference type="AlphaFoldDB" id="A0A6A4I2N6"/>
<proteinExistence type="predicted"/>
<dbReference type="OrthoDB" id="361102at2759"/>
<protein>
    <recommendedName>
        <fullName evidence="4">Transcription initiation factor IIE subunit alpha N-terminal domain-containing protein</fullName>
    </recommendedName>
</protein>
<dbReference type="Proteomes" id="UP000799118">
    <property type="component" value="Unassembled WGS sequence"/>
</dbReference>
<dbReference type="PANTHER" id="PTHR13097:SF7">
    <property type="entry name" value="GENERAL TRANSCRIPTION FACTOR IIE SUBUNIT 1"/>
    <property type="match status" value="1"/>
</dbReference>
<feature type="region of interest" description="Disordered" evidence="1">
    <location>
        <begin position="271"/>
        <end position="302"/>
    </location>
</feature>
<dbReference type="InterPro" id="IPR039997">
    <property type="entry name" value="TFE"/>
</dbReference>
<dbReference type="Gene3D" id="3.30.40.10">
    <property type="entry name" value="Zinc/RING finger domain, C3HC4 (zinc finger)"/>
    <property type="match status" value="1"/>
</dbReference>
<dbReference type="InterPro" id="IPR013083">
    <property type="entry name" value="Znf_RING/FYVE/PHD"/>
</dbReference>
<evidence type="ECO:0000256" key="1">
    <source>
        <dbReference type="SAM" id="MobiDB-lite"/>
    </source>
</evidence>
<evidence type="ECO:0000313" key="3">
    <source>
        <dbReference type="Proteomes" id="UP000799118"/>
    </source>
</evidence>